<keyword evidence="3" id="KW-0804">Transcription</keyword>
<gene>
    <name evidence="5" type="ORF">SAMN05421740_109197</name>
</gene>
<dbReference type="PRINTS" id="PR00032">
    <property type="entry name" value="HTHARAC"/>
</dbReference>
<keyword evidence="6" id="KW-1185">Reference proteome</keyword>
<evidence type="ECO:0000256" key="1">
    <source>
        <dbReference type="ARBA" id="ARBA00023015"/>
    </source>
</evidence>
<name>A0A1H7SWX8_9SPHI</name>
<dbReference type="SMART" id="SM00342">
    <property type="entry name" value="HTH_ARAC"/>
    <property type="match status" value="1"/>
</dbReference>
<dbReference type="RefSeq" id="WP_090608095.1">
    <property type="nucleotide sequence ID" value="NZ_FNZR01000009.1"/>
</dbReference>
<dbReference type="PROSITE" id="PS01124">
    <property type="entry name" value="HTH_ARAC_FAMILY_2"/>
    <property type="match status" value="1"/>
</dbReference>
<dbReference type="InterPro" id="IPR009057">
    <property type="entry name" value="Homeodomain-like_sf"/>
</dbReference>
<reference evidence="6" key="1">
    <citation type="submission" date="2016-10" db="EMBL/GenBank/DDBJ databases">
        <authorList>
            <person name="Varghese N."/>
            <person name="Submissions S."/>
        </authorList>
    </citation>
    <scope>NUCLEOTIDE SEQUENCE [LARGE SCALE GENOMIC DNA]</scope>
    <source>
        <strain evidence="6">Jip14</strain>
    </source>
</reference>
<accession>A0A1H7SWX8</accession>
<keyword evidence="2 5" id="KW-0238">DNA-binding</keyword>
<dbReference type="PANTHER" id="PTHR43280:SF32">
    <property type="entry name" value="TRANSCRIPTIONAL REGULATORY PROTEIN"/>
    <property type="match status" value="1"/>
</dbReference>
<dbReference type="GO" id="GO:0043565">
    <property type="term" value="F:sequence-specific DNA binding"/>
    <property type="evidence" value="ECO:0007669"/>
    <property type="project" value="InterPro"/>
</dbReference>
<dbReference type="InterPro" id="IPR018060">
    <property type="entry name" value="HTH_AraC"/>
</dbReference>
<feature type="domain" description="HTH araC/xylS-type" evidence="4">
    <location>
        <begin position="199"/>
        <end position="297"/>
    </location>
</feature>
<sequence>MKKEDYGKISIETIAKQGHVNVIAELDDFIVSKKPAATGEYSFDFKHPHIVEGIAFAFCIRGTAKVKINLTAYDVAENSVLIIMPNYIIQIVAQSADLQIEFLFFSFDFISTIRFTTEIGHVAKTIEQQACLHVDEIAFGELLSVHGLIVKQYQKQIAYREEVVKNLLYALVYQILQLYAINKAKGQDSRLNHKEEVYVKFMTLLFTHYKTERSVQFYADKLYLSPKYFSKVIKEANGRSVPEWIDEMVVMAAKALLKSSDLTVAQIANELNFANPSFFGTYFRKRVGLTPQQYRQK</sequence>
<evidence type="ECO:0000313" key="5">
    <source>
        <dbReference type="EMBL" id="SEL76037.1"/>
    </source>
</evidence>
<protein>
    <submittedName>
        <fullName evidence="5">AraC-type DNA-binding protein</fullName>
    </submittedName>
</protein>
<proteinExistence type="predicted"/>
<evidence type="ECO:0000256" key="2">
    <source>
        <dbReference type="ARBA" id="ARBA00023125"/>
    </source>
</evidence>
<dbReference type="OrthoDB" id="632644at2"/>
<dbReference type="PANTHER" id="PTHR43280">
    <property type="entry name" value="ARAC-FAMILY TRANSCRIPTIONAL REGULATOR"/>
    <property type="match status" value="1"/>
</dbReference>
<evidence type="ECO:0000256" key="3">
    <source>
        <dbReference type="ARBA" id="ARBA00023163"/>
    </source>
</evidence>
<dbReference type="EMBL" id="FNZR01000009">
    <property type="protein sequence ID" value="SEL76037.1"/>
    <property type="molecule type" value="Genomic_DNA"/>
</dbReference>
<organism evidence="5 6">
    <name type="scientific">Parapedobacter koreensis</name>
    <dbReference type="NCBI Taxonomy" id="332977"/>
    <lineage>
        <taxon>Bacteria</taxon>
        <taxon>Pseudomonadati</taxon>
        <taxon>Bacteroidota</taxon>
        <taxon>Sphingobacteriia</taxon>
        <taxon>Sphingobacteriales</taxon>
        <taxon>Sphingobacteriaceae</taxon>
        <taxon>Parapedobacter</taxon>
    </lineage>
</organism>
<dbReference type="Pfam" id="PF12833">
    <property type="entry name" value="HTH_18"/>
    <property type="match status" value="1"/>
</dbReference>
<dbReference type="Gene3D" id="1.10.10.60">
    <property type="entry name" value="Homeodomain-like"/>
    <property type="match status" value="1"/>
</dbReference>
<dbReference type="STRING" id="332977.SAMN05421740_109197"/>
<dbReference type="InterPro" id="IPR020449">
    <property type="entry name" value="Tscrpt_reg_AraC-type_HTH"/>
</dbReference>
<dbReference type="AlphaFoldDB" id="A0A1H7SWX8"/>
<dbReference type="GO" id="GO:0003700">
    <property type="term" value="F:DNA-binding transcription factor activity"/>
    <property type="evidence" value="ECO:0007669"/>
    <property type="project" value="InterPro"/>
</dbReference>
<evidence type="ECO:0000313" key="6">
    <source>
        <dbReference type="Proteomes" id="UP000198916"/>
    </source>
</evidence>
<evidence type="ECO:0000259" key="4">
    <source>
        <dbReference type="PROSITE" id="PS01124"/>
    </source>
</evidence>
<dbReference type="Proteomes" id="UP000198916">
    <property type="component" value="Unassembled WGS sequence"/>
</dbReference>
<dbReference type="SUPFAM" id="SSF46689">
    <property type="entry name" value="Homeodomain-like"/>
    <property type="match status" value="1"/>
</dbReference>
<keyword evidence="1" id="KW-0805">Transcription regulation</keyword>